<keyword evidence="1" id="KW-1133">Transmembrane helix</keyword>
<dbReference type="EMBL" id="CP108057">
    <property type="protein sequence ID" value="WUO48745.1"/>
    <property type="molecule type" value="Genomic_DNA"/>
</dbReference>
<sequence>MPDWLFAVLAAAAVVLCTRSIRVSGAGLRLAVLYVVVMNALMLWVVWKSGPSWSLPAVGAVSLVAAVYNLLAALRTTMGRIQRIGVPVFRTLVRRVADARGPQVMGVCVLFSGIVVLTAFTDDEHPEGVQFHVLPGQDCPFCLLEAQIRDFLGEADPLLDEYRGHLRTGSSRHLLVRRASAAEPWAGRLRDRAYYRVPSAARRPPCPVHDPLLAA</sequence>
<feature type="transmembrane region" description="Helical" evidence="1">
    <location>
        <begin position="104"/>
        <end position="121"/>
    </location>
</feature>
<accession>A0ABZ1RPJ4</accession>
<keyword evidence="1" id="KW-0472">Membrane</keyword>
<evidence type="ECO:0000313" key="2">
    <source>
        <dbReference type="EMBL" id="WUO48745.1"/>
    </source>
</evidence>
<protein>
    <submittedName>
        <fullName evidence="2">Uncharacterized protein</fullName>
    </submittedName>
</protein>
<dbReference type="Proteomes" id="UP001432075">
    <property type="component" value="Chromosome"/>
</dbReference>
<gene>
    <name evidence="2" type="ORF">OHU17_24525</name>
</gene>
<evidence type="ECO:0000256" key="1">
    <source>
        <dbReference type="SAM" id="Phobius"/>
    </source>
</evidence>
<feature type="transmembrane region" description="Helical" evidence="1">
    <location>
        <begin position="53"/>
        <end position="74"/>
    </location>
</feature>
<feature type="transmembrane region" description="Helical" evidence="1">
    <location>
        <begin position="30"/>
        <end position="47"/>
    </location>
</feature>
<reference evidence="2" key="1">
    <citation type="submission" date="2022-10" db="EMBL/GenBank/DDBJ databases">
        <title>The complete genomes of actinobacterial strains from the NBC collection.</title>
        <authorList>
            <person name="Joergensen T.S."/>
            <person name="Alvarez Arevalo M."/>
            <person name="Sterndorff E.B."/>
            <person name="Faurdal D."/>
            <person name="Vuksanovic O."/>
            <person name="Mourched A.-S."/>
            <person name="Charusanti P."/>
            <person name="Shaw S."/>
            <person name="Blin K."/>
            <person name="Weber T."/>
        </authorList>
    </citation>
    <scope>NUCLEOTIDE SEQUENCE</scope>
    <source>
        <strain evidence="2">NBC_00283</strain>
    </source>
</reference>
<name>A0ABZ1RPJ4_9ACTN</name>
<evidence type="ECO:0000313" key="3">
    <source>
        <dbReference type="Proteomes" id="UP001432075"/>
    </source>
</evidence>
<feature type="transmembrane region" description="Helical" evidence="1">
    <location>
        <begin position="6"/>
        <end position="23"/>
    </location>
</feature>
<keyword evidence="1" id="KW-0812">Transmembrane</keyword>
<proteinExistence type="predicted"/>
<organism evidence="2 3">
    <name type="scientific">Streptomyces goshikiensis</name>
    <dbReference type="NCBI Taxonomy" id="1942"/>
    <lineage>
        <taxon>Bacteria</taxon>
        <taxon>Bacillati</taxon>
        <taxon>Actinomycetota</taxon>
        <taxon>Actinomycetes</taxon>
        <taxon>Kitasatosporales</taxon>
        <taxon>Streptomycetaceae</taxon>
        <taxon>Streptomyces</taxon>
    </lineage>
</organism>
<dbReference type="RefSeq" id="WP_328776584.1">
    <property type="nucleotide sequence ID" value="NZ_CP108057.1"/>
</dbReference>
<keyword evidence="3" id="KW-1185">Reference proteome</keyword>